<accession>A0A7K1V2I3</accession>
<gene>
    <name evidence="1" type="ORF">GPX89_26800</name>
</gene>
<evidence type="ECO:0008006" key="3">
    <source>
        <dbReference type="Google" id="ProtNLM"/>
    </source>
</evidence>
<keyword evidence="2" id="KW-1185">Reference proteome</keyword>
<evidence type="ECO:0000313" key="1">
    <source>
        <dbReference type="EMBL" id="MVU80850.1"/>
    </source>
</evidence>
<comment type="caution">
    <text evidence="1">The sequence shown here is derived from an EMBL/GenBank/DDBJ whole genome shotgun (WGS) entry which is preliminary data.</text>
</comment>
<name>A0A7K1V2I3_9NOCA</name>
<dbReference type="Proteomes" id="UP000466794">
    <property type="component" value="Unassembled WGS sequence"/>
</dbReference>
<protein>
    <recommendedName>
        <fullName evidence="3">MarR family transcriptional regulator</fullName>
    </recommendedName>
</protein>
<organism evidence="1 2">
    <name type="scientific">Nocardia terrae</name>
    <dbReference type="NCBI Taxonomy" id="2675851"/>
    <lineage>
        <taxon>Bacteria</taxon>
        <taxon>Bacillati</taxon>
        <taxon>Actinomycetota</taxon>
        <taxon>Actinomycetes</taxon>
        <taxon>Mycobacteriales</taxon>
        <taxon>Nocardiaceae</taxon>
        <taxon>Nocardia</taxon>
    </lineage>
</organism>
<evidence type="ECO:0000313" key="2">
    <source>
        <dbReference type="Proteomes" id="UP000466794"/>
    </source>
</evidence>
<proteinExistence type="predicted"/>
<dbReference type="EMBL" id="WRPP01000005">
    <property type="protein sequence ID" value="MVU80850.1"/>
    <property type="molecule type" value="Genomic_DNA"/>
</dbReference>
<reference evidence="1 2" key="1">
    <citation type="submission" date="2019-12" db="EMBL/GenBank/DDBJ databases">
        <title>Nocardia sp. nov. ET3-3 isolated from soil.</title>
        <authorList>
            <person name="Kanchanasin P."/>
            <person name="Tanasupawat S."/>
            <person name="Yuki M."/>
            <person name="Kudo T."/>
        </authorList>
    </citation>
    <scope>NUCLEOTIDE SEQUENCE [LARGE SCALE GENOMIC DNA]</scope>
    <source>
        <strain evidence="1 2">ET3-3</strain>
    </source>
</reference>
<dbReference type="RefSeq" id="WP_157390411.1">
    <property type="nucleotide sequence ID" value="NZ_WRPP01000005.1"/>
</dbReference>
<dbReference type="AlphaFoldDB" id="A0A7K1V2I3"/>
<sequence>MNDDDRDSLIRQHFREYNLIIGTAEKAKEARLSLLRRLRTADPEYYTQDRLAELSDMSQQNISYLLARRRRRGVAPVARDHH</sequence>